<dbReference type="EMBL" id="JACIEH010000003">
    <property type="protein sequence ID" value="MBB4100234.1"/>
    <property type="molecule type" value="Genomic_DNA"/>
</dbReference>
<proteinExistence type="predicted"/>
<name>A0A7W6NXI4_9SPHN</name>
<feature type="coiled-coil region" evidence="1">
    <location>
        <begin position="5"/>
        <end position="32"/>
    </location>
</feature>
<comment type="caution">
    <text evidence="2">The sequence shown here is derived from an EMBL/GenBank/DDBJ whole genome shotgun (WGS) entry which is preliminary data.</text>
</comment>
<evidence type="ECO:0000256" key="1">
    <source>
        <dbReference type="SAM" id="Coils"/>
    </source>
</evidence>
<dbReference type="RefSeq" id="WP_183999547.1">
    <property type="nucleotide sequence ID" value="NZ_JACIEH010000003.1"/>
</dbReference>
<gene>
    <name evidence="2" type="ORF">GGR46_003806</name>
</gene>
<keyword evidence="3" id="KW-1185">Reference proteome</keyword>
<sequence length="300" mass="32918">MSLSLESALAELRGLQAMLNEAAAEAQEVEEGDEVEWQAQRLLEPDHCSRLSVADLGGALAVGYRGSEYEGWGEFLELLGRPGIAPHIVQLCISGPDEGANGLKEWDFAPLIAASPDFSGLRAFQVAISDPGDHNQACVTEDQLPALIGSMSALRTLELPQAPEPGFFALDLPALRRIRTGGDWRTRGFIAHLAEATRLPALGFVDFTDSSAPFLSLRPAEAPEWDSTPFADYERLFRSSVMERAWGIRLRNARLSEAEYRALAAIRPQCQFSVVLSAPHVYVSHWGKTDFPHRHLLPFG</sequence>
<protein>
    <submittedName>
        <fullName evidence="2">Uncharacterized protein</fullName>
    </submittedName>
</protein>
<evidence type="ECO:0000313" key="2">
    <source>
        <dbReference type="EMBL" id="MBB4100234.1"/>
    </source>
</evidence>
<dbReference type="Proteomes" id="UP000557392">
    <property type="component" value="Unassembled WGS sequence"/>
</dbReference>
<dbReference type="AlphaFoldDB" id="A0A7W6NXI4"/>
<organism evidence="2 3">
    <name type="scientific">Sphingomonas kyeonggiensis</name>
    <dbReference type="NCBI Taxonomy" id="1268553"/>
    <lineage>
        <taxon>Bacteria</taxon>
        <taxon>Pseudomonadati</taxon>
        <taxon>Pseudomonadota</taxon>
        <taxon>Alphaproteobacteria</taxon>
        <taxon>Sphingomonadales</taxon>
        <taxon>Sphingomonadaceae</taxon>
        <taxon>Sphingomonas</taxon>
    </lineage>
</organism>
<accession>A0A7W6NXI4</accession>
<reference evidence="2 3" key="1">
    <citation type="submission" date="2020-08" db="EMBL/GenBank/DDBJ databases">
        <title>Genomic Encyclopedia of Type Strains, Phase IV (KMG-IV): sequencing the most valuable type-strain genomes for metagenomic binning, comparative biology and taxonomic classification.</title>
        <authorList>
            <person name="Goeker M."/>
        </authorList>
    </citation>
    <scope>NUCLEOTIDE SEQUENCE [LARGE SCALE GENOMIC DNA]</scope>
    <source>
        <strain evidence="2 3">DSM 101806</strain>
    </source>
</reference>
<keyword evidence="1" id="KW-0175">Coiled coil</keyword>
<evidence type="ECO:0000313" key="3">
    <source>
        <dbReference type="Proteomes" id="UP000557392"/>
    </source>
</evidence>